<evidence type="ECO:0000313" key="2">
    <source>
        <dbReference type="Proteomes" id="UP000445000"/>
    </source>
</evidence>
<dbReference type="Proteomes" id="UP000445000">
    <property type="component" value="Unassembled WGS sequence"/>
</dbReference>
<accession>A0A829YHV6</accession>
<reference evidence="2" key="1">
    <citation type="submission" date="2020-01" db="EMBL/GenBank/DDBJ databases">
        <title>'Steroidobacter agaridevorans' sp. nov., agar-degrading bacteria isolated from rhizosphere soils.</title>
        <authorList>
            <person name="Ikenaga M."/>
            <person name="Kataoka M."/>
            <person name="Murouchi A."/>
            <person name="Katsuragi S."/>
            <person name="Sakai M."/>
        </authorList>
    </citation>
    <scope>NUCLEOTIDE SEQUENCE [LARGE SCALE GENOMIC DNA]</scope>
    <source>
        <strain evidence="2">YU21-B</strain>
    </source>
</reference>
<proteinExistence type="predicted"/>
<dbReference type="EMBL" id="BLJN01000004">
    <property type="protein sequence ID" value="GFE82392.1"/>
    <property type="molecule type" value="Genomic_DNA"/>
</dbReference>
<protein>
    <recommendedName>
        <fullName evidence="3">Transposase</fullName>
    </recommendedName>
</protein>
<dbReference type="AlphaFoldDB" id="A0A829YHV6"/>
<name>A0A829YHV6_9GAMM</name>
<comment type="caution">
    <text evidence="1">The sequence shown here is derived from an EMBL/GenBank/DDBJ whole genome shotgun (WGS) entry which is preliminary data.</text>
</comment>
<evidence type="ECO:0008006" key="3">
    <source>
        <dbReference type="Google" id="ProtNLM"/>
    </source>
</evidence>
<keyword evidence="2" id="KW-1185">Reference proteome</keyword>
<organism evidence="1 2">
    <name type="scientific">Steroidobacter agaridevorans</name>
    <dbReference type="NCBI Taxonomy" id="2695856"/>
    <lineage>
        <taxon>Bacteria</taxon>
        <taxon>Pseudomonadati</taxon>
        <taxon>Pseudomonadota</taxon>
        <taxon>Gammaproteobacteria</taxon>
        <taxon>Steroidobacterales</taxon>
        <taxon>Steroidobacteraceae</taxon>
        <taxon>Steroidobacter</taxon>
    </lineage>
</organism>
<sequence length="268" mass="29720">MRLTEAAKMQLLSAFVQGASVYSQRNESDACVDTKERFYRLIRACCAIESRVSRSAFALAHCRHAPSLQRSGFRGWATATRVLVLGIAEHEGSVVIGSPYVPADASIPLLRERTAVGGVWTIDHHQALANLQVRGRYVIVNTPRSRTVGSTAIEEFWDFAKDRLRALRKIPCDFFHLYLGEMCFRFNHRHQDLLTLLTDRLRMTPIQSAREIIADASGLSGCSGLNSGSPKTSGTPDVLPRDRRYPLAVSQNTANVCRTSTDVSAVEQ</sequence>
<gene>
    <name evidence="1" type="ORF">GCM10011487_43920</name>
</gene>
<evidence type="ECO:0000313" key="1">
    <source>
        <dbReference type="EMBL" id="GFE82392.1"/>
    </source>
</evidence>